<reference evidence="2 3" key="1">
    <citation type="journal article" date="2024" name="Arch. Microbiol.">
        <title>Corallococcus caeni sp. nov., a novel myxobacterium isolated from activated sludge.</title>
        <authorList>
            <person name="Tomita S."/>
            <person name="Nakai R."/>
            <person name="Kuroda K."/>
            <person name="Kurashita H."/>
            <person name="Hatamoto M."/>
            <person name="Yamaguchi T."/>
            <person name="Narihiro T."/>
        </authorList>
    </citation>
    <scope>NUCLEOTIDE SEQUENCE [LARGE SCALE GENOMIC DNA]</scope>
    <source>
        <strain evidence="2 3">NO1</strain>
    </source>
</reference>
<gene>
    <name evidence="2" type="ORF">ASNO1_25190</name>
</gene>
<feature type="compositionally biased region" description="Low complexity" evidence="1">
    <location>
        <begin position="321"/>
        <end position="338"/>
    </location>
</feature>
<evidence type="ECO:0000313" key="3">
    <source>
        <dbReference type="Proteomes" id="UP001342631"/>
    </source>
</evidence>
<name>A0ABQ6QQG4_9BACT</name>
<evidence type="ECO:0000256" key="1">
    <source>
        <dbReference type="SAM" id="MobiDB-lite"/>
    </source>
</evidence>
<dbReference type="EMBL" id="BTTX01000002">
    <property type="protein sequence ID" value="GMU06266.1"/>
    <property type="molecule type" value="Genomic_DNA"/>
</dbReference>
<comment type="caution">
    <text evidence="2">The sequence shown here is derived from an EMBL/GenBank/DDBJ whole genome shotgun (WGS) entry which is preliminary data.</text>
</comment>
<dbReference type="Proteomes" id="UP001342631">
    <property type="component" value="Unassembled WGS sequence"/>
</dbReference>
<sequence length="338" mass="36565">MGDVTRGPRPAQTDRALSSAGVPMLRSLLVAAVALTAGCRAHSSATQAAVARQAPVDAPDAAESPVVLVADAELQRVQKRARYIVESEQGAIRATDLLLARPDLDRTRMNWFFTVPRGNAWYAVFGRFDTQNAFVPAYAYRAPIEFSGEMEDFPVESLPEGMDALARAVSTACERVFQVHGRKQLNPVVVEEDGGITVYVLQGFDDSNLYLLGGDFRFKFSKDGRQQLQELPLHQGLIPVSVAPDADGEVPPFSAHAHVLFPGPLETELALVMLYPALGGLFVGAADQDCVYALSPDGTIRAVRLSREEILRELRPDGTFAPPEALKAEPEPGADVVL</sequence>
<feature type="region of interest" description="Disordered" evidence="1">
    <location>
        <begin position="318"/>
        <end position="338"/>
    </location>
</feature>
<evidence type="ECO:0000313" key="2">
    <source>
        <dbReference type="EMBL" id="GMU06266.1"/>
    </source>
</evidence>
<evidence type="ECO:0008006" key="4">
    <source>
        <dbReference type="Google" id="ProtNLM"/>
    </source>
</evidence>
<keyword evidence="3" id="KW-1185">Reference proteome</keyword>
<protein>
    <recommendedName>
        <fullName evidence="4">Lipoprotein</fullName>
    </recommendedName>
</protein>
<accession>A0ABQ6QQG4</accession>
<organism evidence="2 3">
    <name type="scientific">Corallococcus caeni</name>
    <dbReference type="NCBI Taxonomy" id="3082388"/>
    <lineage>
        <taxon>Bacteria</taxon>
        <taxon>Pseudomonadati</taxon>
        <taxon>Myxococcota</taxon>
        <taxon>Myxococcia</taxon>
        <taxon>Myxococcales</taxon>
        <taxon>Cystobacterineae</taxon>
        <taxon>Myxococcaceae</taxon>
        <taxon>Corallococcus</taxon>
    </lineage>
</organism>
<proteinExistence type="predicted"/>